<feature type="region of interest" description="Disordered" evidence="1">
    <location>
        <begin position="755"/>
        <end position="821"/>
    </location>
</feature>
<feature type="compositionally biased region" description="Low complexity" evidence="1">
    <location>
        <begin position="88"/>
        <end position="100"/>
    </location>
</feature>
<feature type="region of interest" description="Disordered" evidence="1">
    <location>
        <begin position="663"/>
        <end position="685"/>
    </location>
</feature>
<feature type="compositionally biased region" description="Low complexity" evidence="1">
    <location>
        <begin position="107"/>
        <end position="121"/>
    </location>
</feature>
<protein>
    <recommendedName>
        <fullName evidence="2">GBF-interacting protein 1 N-terminal domain-containing protein</fullName>
    </recommendedName>
</protein>
<feature type="region of interest" description="Disordered" evidence="1">
    <location>
        <begin position="58"/>
        <end position="161"/>
    </location>
</feature>
<comment type="caution">
    <text evidence="3">The sequence shown here is derived from an EMBL/GenBank/DDBJ whole genome shotgun (WGS) entry which is preliminary data.</text>
</comment>
<gene>
    <name evidence="3" type="ORF">HU200_047282</name>
</gene>
<sequence>MSGGGGGGGGGGGRGAVGPVPASARKLVQGLKEIVNRPDAEIYAALRECGMDPDEAVSRLLSQDTFQEVKSKRDKKKEVKETPEPRSRGAGSSNSRATRGGADRAGRSSSVQSGSSDYMVSRSSILGPAVPASNSTQKQSVLSLPANKDMVPNGSVGAPQPSSAFQHAWCGVPGQMSMADIVKMGRPQVRSSAKPMSDSKHSASTALPTAFDQGFPALPDPIPQNVNSSHVSAENKQVHENDWFPQDEPPSGTQSRGIEKSSDTSSATPFNSSVLVSDAAYSQENSETEENSSVIVKPAISSETHLEILEENNQFNDGLLSTHQAQVHSYVDNEVEVSNLDAESAAANFQHLSLQNEDLVPTKSAEDNPAVILPDHLQAANADCAHLSFGSFESGAFSGLLSSNVPKSSLEEEVPIPDESPSVDQIDVRNQDYYDNSALNPPADEVETRIGTNIETIDGPSVSEPDVLRQSALDVPGLQYNLPSVSGHAYSNTTQPSTMDDTQGNTQAQPLSHFSSLLSFLQQPNNLLGSNLTPLRDFDFSQLLQTQSATKYNPPVAPNSLPGISMQETLKQGGFPNTQSTQHVPNTSIPSGLPVPQQLPVHPYSQPTLPLGPFASLVGYPYLPQNYFLPSAAFQQAYSSNGPFHQSAAPAVPGAGMKYSMPQYKSSPPASSLPQPSSLSGYGGFGNANNIPGNFSLNQGAPSAPTTLGFDEALGTQFKDPNHYAALQQSDNSAMWLHGAAAGSRGAAPPGNFYGFPGQNQQGGFRQTQQSSQYGGLGYPSFYQSQTGLPQEHPQNPTEGSLNNPQAAPSQPSHQLWQHSY</sequence>
<feature type="domain" description="GBF-interacting protein 1 N-terminal" evidence="2">
    <location>
        <begin position="20"/>
        <end position="78"/>
    </location>
</feature>
<dbReference type="EMBL" id="JACEFO010002177">
    <property type="protein sequence ID" value="KAF8675794.1"/>
    <property type="molecule type" value="Genomic_DNA"/>
</dbReference>
<feature type="region of interest" description="Disordered" evidence="1">
    <location>
        <begin position="186"/>
        <end position="271"/>
    </location>
</feature>
<feature type="compositionally biased region" description="Gly residues" evidence="1">
    <location>
        <begin position="1"/>
        <end position="16"/>
    </location>
</feature>
<proteinExistence type="predicted"/>
<dbReference type="InterPro" id="IPR009060">
    <property type="entry name" value="UBA-like_sf"/>
</dbReference>
<feature type="compositionally biased region" description="Low complexity" evidence="1">
    <location>
        <begin position="666"/>
        <end position="680"/>
    </location>
</feature>
<dbReference type="SUPFAM" id="SSF46934">
    <property type="entry name" value="UBA-like"/>
    <property type="match status" value="1"/>
</dbReference>
<dbReference type="Pfam" id="PF06972">
    <property type="entry name" value="GIP1_N"/>
    <property type="match status" value="1"/>
</dbReference>
<evidence type="ECO:0000313" key="4">
    <source>
        <dbReference type="Proteomes" id="UP000636709"/>
    </source>
</evidence>
<feature type="compositionally biased region" description="Polar residues" evidence="1">
    <location>
        <begin position="224"/>
        <end position="235"/>
    </location>
</feature>
<evidence type="ECO:0000313" key="3">
    <source>
        <dbReference type="EMBL" id="KAF8675794.1"/>
    </source>
</evidence>
<dbReference type="OrthoDB" id="762072at2759"/>
<accession>A0A835AXW8</accession>
<dbReference type="AlphaFoldDB" id="A0A835AXW8"/>
<keyword evidence="4" id="KW-1185">Reference proteome</keyword>
<name>A0A835AXW8_9POAL</name>
<feature type="region of interest" description="Disordered" evidence="1">
    <location>
        <begin position="1"/>
        <end position="20"/>
    </location>
</feature>
<evidence type="ECO:0000259" key="2">
    <source>
        <dbReference type="Pfam" id="PF06972"/>
    </source>
</evidence>
<feature type="compositionally biased region" description="Basic and acidic residues" evidence="1">
    <location>
        <begin position="67"/>
        <end position="87"/>
    </location>
</feature>
<evidence type="ECO:0000256" key="1">
    <source>
        <dbReference type="SAM" id="MobiDB-lite"/>
    </source>
</evidence>
<organism evidence="3 4">
    <name type="scientific">Digitaria exilis</name>
    <dbReference type="NCBI Taxonomy" id="1010633"/>
    <lineage>
        <taxon>Eukaryota</taxon>
        <taxon>Viridiplantae</taxon>
        <taxon>Streptophyta</taxon>
        <taxon>Embryophyta</taxon>
        <taxon>Tracheophyta</taxon>
        <taxon>Spermatophyta</taxon>
        <taxon>Magnoliopsida</taxon>
        <taxon>Liliopsida</taxon>
        <taxon>Poales</taxon>
        <taxon>Poaceae</taxon>
        <taxon>PACMAD clade</taxon>
        <taxon>Panicoideae</taxon>
        <taxon>Panicodae</taxon>
        <taxon>Paniceae</taxon>
        <taxon>Anthephorinae</taxon>
        <taxon>Digitaria</taxon>
    </lineage>
</organism>
<dbReference type="InterPro" id="IPR009719">
    <property type="entry name" value="GIP1_N"/>
</dbReference>
<dbReference type="Proteomes" id="UP000636709">
    <property type="component" value="Unassembled WGS sequence"/>
</dbReference>
<dbReference type="PANTHER" id="PTHR46445">
    <property type="entry name" value="RNA POLYMERASE II DEGRADATION FACTOR-LIKE PROTEIN (DUF1296)"/>
    <property type="match status" value="1"/>
</dbReference>
<reference evidence="3" key="1">
    <citation type="submission" date="2020-07" db="EMBL/GenBank/DDBJ databases">
        <title>Genome sequence and genetic diversity analysis of an under-domesticated orphan crop, white fonio (Digitaria exilis).</title>
        <authorList>
            <person name="Bennetzen J.L."/>
            <person name="Chen S."/>
            <person name="Ma X."/>
            <person name="Wang X."/>
            <person name="Yssel A.E.J."/>
            <person name="Chaluvadi S.R."/>
            <person name="Johnson M."/>
            <person name="Gangashetty P."/>
            <person name="Hamidou F."/>
            <person name="Sanogo M.D."/>
            <person name="Zwaenepoel A."/>
            <person name="Wallace J."/>
            <person name="Van De Peer Y."/>
            <person name="Van Deynze A."/>
        </authorList>
    </citation>
    <scope>NUCLEOTIDE SEQUENCE</scope>
    <source>
        <tissue evidence="3">Leaves</tissue>
    </source>
</reference>
<feature type="compositionally biased region" description="Polar residues" evidence="1">
    <location>
        <begin position="132"/>
        <end position="142"/>
    </location>
</feature>
<feature type="compositionally biased region" description="Polar residues" evidence="1">
    <location>
        <begin position="782"/>
        <end position="821"/>
    </location>
</feature>
<feature type="compositionally biased region" description="Low complexity" evidence="1">
    <location>
        <begin position="758"/>
        <end position="773"/>
    </location>
</feature>
<dbReference type="PANTHER" id="PTHR46445:SF6">
    <property type="entry name" value="OS01G0663800 PROTEIN"/>
    <property type="match status" value="1"/>
</dbReference>